<dbReference type="PROSITE" id="PS50929">
    <property type="entry name" value="ABC_TM1F"/>
    <property type="match status" value="1"/>
</dbReference>
<dbReference type="Gene3D" id="3.40.50.300">
    <property type="entry name" value="P-loop containing nucleotide triphosphate hydrolases"/>
    <property type="match status" value="1"/>
</dbReference>
<evidence type="ECO:0000256" key="2">
    <source>
        <dbReference type="ARBA" id="ARBA00022692"/>
    </source>
</evidence>
<dbReference type="Proteomes" id="UP000584663">
    <property type="component" value="Unassembled WGS sequence"/>
</dbReference>
<feature type="transmembrane region" description="Helical" evidence="8">
    <location>
        <begin position="45"/>
        <end position="64"/>
    </location>
</feature>
<dbReference type="SUPFAM" id="SSF52540">
    <property type="entry name" value="P-loop containing nucleoside triphosphate hydrolases"/>
    <property type="match status" value="1"/>
</dbReference>
<comment type="caution">
    <text evidence="11">The sequence shown here is derived from an EMBL/GenBank/DDBJ whole genome shotgun (WGS) entry which is preliminary data.</text>
</comment>
<dbReference type="EMBL" id="JACHNX010000030">
    <property type="protein sequence ID" value="MBB4611465.1"/>
    <property type="molecule type" value="Genomic_DNA"/>
</dbReference>
<dbReference type="InterPro" id="IPR039421">
    <property type="entry name" value="Type_1_exporter"/>
</dbReference>
<dbReference type="SMART" id="SM00382">
    <property type="entry name" value="AAA"/>
    <property type="match status" value="1"/>
</dbReference>
<dbReference type="InterPro" id="IPR036640">
    <property type="entry name" value="ABC1_TM_sf"/>
</dbReference>
<organism evidence="11 12">
    <name type="scientific">Sphingomonas yabuuchiae</name>
    <dbReference type="NCBI Taxonomy" id="172044"/>
    <lineage>
        <taxon>Bacteria</taxon>
        <taxon>Pseudomonadati</taxon>
        <taxon>Pseudomonadota</taxon>
        <taxon>Alphaproteobacteria</taxon>
        <taxon>Sphingomonadales</taxon>
        <taxon>Sphingomonadaceae</taxon>
        <taxon>Sphingomonas</taxon>
    </lineage>
</organism>
<dbReference type="InterPro" id="IPR027417">
    <property type="entry name" value="P-loop_NTPase"/>
</dbReference>
<dbReference type="Gene3D" id="1.20.1560.10">
    <property type="entry name" value="ABC transporter type 1, transmembrane domain"/>
    <property type="match status" value="1"/>
</dbReference>
<evidence type="ECO:0000259" key="10">
    <source>
        <dbReference type="PROSITE" id="PS50929"/>
    </source>
</evidence>
<evidence type="ECO:0000259" key="9">
    <source>
        <dbReference type="PROSITE" id="PS50893"/>
    </source>
</evidence>
<feature type="compositionally biased region" description="Low complexity" evidence="7">
    <location>
        <begin position="534"/>
        <end position="548"/>
    </location>
</feature>
<dbReference type="InterPro" id="IPR017871">
    <property type="entry name" value="ABC_transporter-like_CS"/>
</dbReference>
<keyword evidence="3" id="KW-0547">Nucleotide-binding</keyword>
<accession>A0ABR6KEA8</accession>
<reference evidence="11 12" key="1">
    <citation type="submission" date="2020-08" db="EMBL/GenBank/DDBJ databases">
        <title>Genomic Encyclopedia of Type Strains, Phase IV (KMG-IV): sequencing the most valuable type-strain genomes for metagenomic binning, comparative biology and taxonomic classification.</title>
        <authorList>
            <person name="Goeker M."/>
        </authorList>
    </citation>
    <scope>NUCLEOTIDE SEQUENCE [LARGE SCALE GENOMIC DNA]</scope>
    <source>
        <strain evidence="11 12">DSM 14562</strain>
    </source>
</reference>
<gene>
    <name evidence="11" type="ORF">GGQ89_003712</name>
</gene>
<feature type="domain" description="ABC transmembrane type-1" evidence="10">
    <location>
        <begin position="21"/>
        <end position="268"/>
    </location>
</feature>
<evidence type="ECO:0000256" key="5">
    <source>
        <dbReference type="ARBA" id="ARBA00022989"/>
    </source>
</evidence>
<evidence type="ECO:0000313" key="11">
    <source>
        <dbReference type="EMBL" id="MBB4611465.1"/>
    </source>
</evidence>
<evidence type="ECO:0000256" key="1">
    <source>
        <dbReference type="ARBA" id="ARBA00004651"/>
    </source>
</evidence>
<dbReference type="PROSITE" id="PS50893">
    <property type="entry name" value="ABC_TRANSPORTER_2"/>
    <property type="match status" value="1"/>
</dbReference>
<keyword evidence="12" id="KW-1185">Reference proteome</keyword>
<evidence type="ECO:0000256" key="8">
    <source>
        <dbReference type="SAM" id="Phobius"/>
    </source>
</evidence>
<name>A0ABR6KEA8_9SPHN</name>
<evidence type="ECO:0000256" key="3">
    <source>
        <dbReference type="ARBA" id="ARBA00022741"/>
    </source>
</evidence>
<sequence>MTLHRLIAAERWRERRRLQQAGLCAALVAIASVLLLALSGWFLTAAALAGGAGIVAAQAFNYMLPSAMIRLLAIVRTGARYGERLASHGAAFGALARLRPALYRALTVAPPSVVLALGRGEATARLIGDVDAVEWRFVRLSGPWGVVAALASGAALTLLCGWLAMVATLACVGGALGLARAWAHRLEEPGRAVQQAMGALREEVATIGGAAAELRCFALEDWATARITAASDRLAEAQARQAAVAARFEALHVLGVALAAASALVLSADAGAPIAALAALAAAMTADASAPILRAMIERGRLCEAEARLETLFEAAEAHPVTDVAEDASLLIDRMPFAPGSRIALTGPSGCGKTSLVEGLLGLRPLSPGRIMIGGRDAASLAPASLRATFAWTPQDAALLAGTVRDNLRLADDQASEDRMWQALHDAALDDVVRALPQGLNTWLGEDGARLSGGERRRLSLARAYLADAPWLLLDEPGEGLDALVAAQVARRMDARLERTGQGMILVSHRPVLSALCDRQWAADGEAADPPLNARSRPGGPGRAGAHPADLRMRSAHPAGTRSCDG</sequence>
<feature type="domain" description="ABC transporter" evidence="9">
    <location>
        <begin position="307"/>
        <end position="564"/>
    </location>
</feature>
<proteinExistence type="predicted"/>
<dbReference type="SUPFAM" id="SSF90123">
    <property type="entry name" value="ABC transporter transmembrane region"/>
    <property type="match status" value="1"/>
</dbReference>
<protein>
    <submittedName>
        <fullName evidence="11">ATP-binding cassette subfamily C protein CydC</fullName>
    </submittedName>
</protein>
<dbReference type="PROSITE" id="PS00211">
    <property type="entry name" value="ABC_TRANSPORTER_1"/>
    <property type="match status" value="1"/>
</dbReference>
<feature type="transmembrane region" description="Helical" evidence="8">
    <location>
        <begin position="21"/>
        <end position="39"/>
    </location>
</feature>
<dbReference type="GO" id="GO:0005524">
    <property type="term" value="F:ATP binding"/>
    <property type="evidence" value="ECO:0007669"/>
    <property type="project" value="UniProtKB-KW"/>
</dbReference>
<evidence type="ECO:0000256" key="6">
    <source>
        <dbReference type="ARBA" id="ARBA00023136"/>
    </source>
</evidence>
<dbReference type="PANTHER" id="PTHR24221">
    <property type="entry name" value="ATP-BINDING CASSETTE SUB-FAMILY B"/>
    <property type="match status" value="1"/>
</dbReference>
<evidence type="ECO:0000256" key="4">
    <source>
        <dbReference type="ARBA" id="ARBA00022840"/>
    </source>
</evidence>
<evidence type="ECO:0000313" key="12">
    <source>
        <dbReference type="Proteomes" id="UP000584663"/>
    </source>
</evidence>
<keyword evidence="2 8" id="KW-0812">Transmembrane</keyword>
<dbReference type="Pfam" id="PF00005">
    <property type="entry name" value="ABC_tran"/>
    <property type="match status" value="1"/>
</dbReference>
<keyword evidence="6 8" id="KW-0472">Membrane</keyword>
<feature type="region of interest" description="Disordered" evidence="7">
    <location>
        <begin position="526"/>
        <end position="566"/>
    </location>
</feature>
<dbReference type="InterPro" id="IPR003439">
    <property type="entry name" value="ABC_transporter-like_ATP-bd"/>
</dbReference>
<keyword evidence="4 11" id="KW-0067">ATP-binding</keyword>
<keyword evidence="5 8" id="KW-1133">Transmembrane helix</keyword>
<evidence type="ECO:0000256" key="7">
    <source>
        <dbReference type="SAM" id="MobiDB-lite"/>
    </source>
</evidence>
<dbReference type="InterPro" id="IPR011527">
    <property type="entry name" value="ABC1_TM_dom"/>
</dbReference>
<dbReference type="RefSeq" id="WP_240456276.1">
    <property type="nucleotide sequence ID" value="NZ_JACHNX010000030.1"/>
</dbReference>
<dbReference type="PANTHER" id="PTHR24221:SF654">
    <property type="entry name" value="ATP-BINDING CASSETTE SUB-FAMILY B MEMBER 6"/>
    <property type="match status" value="1"/>
</dbReference>
<feature type="transmembrane region" description="Helical" evidence="8">
    <location>
        <begin position="137"/>
        <end position="156"/>
    </location>
</feature>
<dbReference type="InterPro" id="IPR003593">
    <property type="entry name" value="AAA+_ATPase"/>
</dbReference>
<comment type="subcellular location">
    <subcellularLocation>
        <location evidence="1">Cell membrane</location>
        <topology evidence="1">Multi-pass membrane protein</topology>
    </subcellularLocation>
</comment>